<proteinExistence type="predicted"/>
<organism evidence="2 3">
    <name type="scientific">Caenorhabditis tropicalis</name>
    <dbReference type="NCBI Taxonomy" id="1561998"/>
    <lineage>
        <taxon>Eukaryota</taxon>
        <taxon>Metazoa</taxon>
        <taxon>Ecdysozoa</taxon>
        <taxon>Nematoda</taxon>
        <taxon>Chromadorea</taxon>
        <taxon>Rhabditida</taxon>
        <taxon>Rhabditina</taxon>
        <taxon>Rhabditomorpha</taxon>
        <taxon>Rhabditoidea</taxon>
        <taxon>Rhabditidae</taxon>
        <taxon>Peloderinae</taxon>
        <taxon>Caenorhabditis</taxon>
    </lineage>
</organism>
<reference evidence="3" key="1">
    <citation type="submission" date="2016-11" db="UniProtKB">
        <authorList>
            <consortium name="WormBaseParasite"/>
        </authorList>
    </citation>
    <scope>IDENTIFICATION</scope>
</reference>
<keyword evidence="1" id="KW-0472">Membrane</keyword>
<sequence>MKKSSIKSLFIFLISALVILTVMLCWMGNNIIREEIRRASRMEFACKTKAMTCDNTLKLFGATFPKTQLDNQTEVLITRKTCKNIETCASIMKTCNFKYSKIQERAQIAQDCCSVLEAALFKSLMIHLFGKEGATPLYNYKEPSINQCNWKRLV</sequence>
<evidence type="ECO:0000313" key="3">
    <source>
        <dbReference type="WBParaSite" id="Csp11.Scaffold630.g21682.t1"/>
    </source>
</evidence>
<accession>A0A1I7V2A4</accession>
<keyword evidence="1" id="KW-1133">Transmembrane helix</keyword>
<protein>
    <submittedName>
        <fullName evidence="3">DUF19 domain-containing protein</fullName>
    </submittedName>
</protein>
<evidence type="ECO:0000256" key="1">
    <source>
        <dbReference type="SAM" id="Phobius"/>
    </source>
</evidence>
<dbReference type="Proteomes" id="UP000095282">
    <property type="component" value="Unplaced"/>
</dbReference>
<evidence type="ECO:0000313" key="2">
    <source>
        <dbReference type="Proteomes" id="UP000095282"/>
    </source>
</evidence>
<feature type="transmembrane region" description="Helical" evidence="1">
    <location>
        <begin position="6"/>
        <end position="32"/>
    </location>
</feature>
<keyword evidence="2" id="KW-1185">Reference proteome</keyword>
<dbReference type="WBParaSite" id="Csp11.Scaffold630.g21682.t1">
    <property type="protein sequence ID" value="Csp11.Scaffold630.g21682.t1"/>
    <property type="gene ID" value="Csp11.Scaffold630.g21682"/>
</dbReference>
<dbReference type="AlphaFoldDB" id="A0A1I7V2A4"/>
<keyword evidence="1" id="KW-0812">Transmembrane</keyword>
<name>A0A1I7V2A4_9PELO</name>